<keyword evidence="2" id="KW-1133">Transmembrane helix</keyword>
<organism evidence="4 5">
    <name type="scientific">Phialemonium atrogriseum</name>
    <dbReference type="NCBI Taxonomy" id="1093897"/>
    <lineage>
        <taxon>Eukaryota</taxon>
        <taxon>Fungi</taxon>
        <taxon>Dikarya</taxon>
        <taxon>Ascomycota</taxon>
        <taxon>Pezizomycotina</taxon>
        <taxon>Sordariomycetes</taxon>
        <taxon>Sordariomycetidae</taxon>
        <taxon>Cephalothecales</taxon>
        <taxon>Cephalothecaceae</taxon>
        <taxon>Phialemonium</taxon>
    </lineage>
</organism>
<keyword evidence="2" id="KW-0812">Transmembrane</keyword>
<dbReference type="EMBL" id="MU839032">
    <property type="protein sequence ID" value="KAK1762915.1"/>
    <property type="molecule type" value="Genomic_DNA"/>
</dbReference>
<comment type="caution">
    <text evidence="4">The sequence shown here is derived from an EMBL/GenBank/DDBJ whole genome shotgun (WGS) entry which is preliminary data.</text>
</comment>
<feature type="compositionally biased region" description="Low complexity" evidence="1">
    <location>
        <begin position="152"/>
        <end position="196"/>
    </location>
</feature>
<dbReference type="AlphaFoldDB" id="A0AAJ0FJA6"/>
<evidence type="ECO:0000313" key="5">
    <source>
        <dbReference type="Proteomes" id="UP001244011"/>
    </source>
</evidence>
<feature type="region of interest" description="Disordered" evidence="1">
    <location>
        <begin position="152"/>
        <end position="201"/>
    </location>
</feature>
<name>A0AAJ0FJA6_9PEZI</name>
<evidence type="ECO:0008006" key="6">
    <source>
        <dbReference type="Google" id="ProtNLM"/>
    </source>
</evidence>
<gene>
    <name evidence="4" type="ORF">QBC33DRAFT_253751</name>
</gene>
<dbReference type="Proteomes" id="UP001244011">
    <property type="component" value="Unassembled WGS sequence"/>
</dbReference>
<evidence type="ECO:0000256" key="2">
    <source>
        <dbReference type="SAM" id="Phobius"/>
    </source>
</evidence>
<keyword evidence="2" id="KW-0472">Membrane</keyword>
<keyword evidence="3" id="KW-0732">Signal</keyword>
<sequence>MLLNNIIFWALLTALPCSGFRAAPAFASLNINGLLSPRDACSDAFGDDASNSICAPSNTLCCVRRGEQFPSCHQHLDKGFWCVGSGATDNCYVDQASTCDEPNSVPCNDLEENTTQACCPRLTSCQHGFEASESLVRCNILYRDLIAAAAGASSSPTPTTSTTSATSSSPTTSPTSQSQTSQSSSATQTPTSVPAPEHSGSTLSGGAIGGISVGATLAFVAALFGGYKLYQRRRKNGVGAQGSPYPNDVQSPKPPSAYYTGGGQAVYEQVPPGYGYTPAEMMNTPPAELDGTR</sequence>
<proteinExistence type="predicted"/>
<accession>A0AAJ0FJA6</accession>
<reference evidence="4" key="1">
    <citation type="submission" date="2023-06" db="EMBL/GenBank/DDBJ databases">
        <title>Genome-scale phylogeny and comparative genomics of the fungal order Sordariales.</title>
        <authorList>
            <consortium name="Lawrence Berkeley National Laboratory"/>
            <person name="Hensen N."/>
            <person name="Bonometti L."/>
            <person name="Westerberg I."/>
            <person name="Brannstrom I.O."/>
            <person name="Guillou S."/>
            <person name="Cros-Aarteil S."/>
            <person name="Calhoun S."/>
            <person name="Haridas S."/>
            <person name="Kuo A."/>
            <person name="Mondo S."/>
            <person name="Pangilinan J."/>
            <person name="Riley R."/>
            <person name="Labutti K."/>
            <person name="Andreopoulos B."/>
            <person name="Lipzen A."/>
            <person name="Chen C."/>
            <person name="Yanf M."/>
            <person name="Daum C."/>
            <person name="Ng V."/>
            <person name="Clum A."/>
            <person name="Steindorff A."/>
            <person name="Ohm R."/>
            <person name="Martin F."/>
            <person name="Silar P."/>
            <person name="Natvig D."/>
            <person name="Lalanne C."/>
            <person name="Gautier V."/>
            <person name="Ament-Velasquez S.L."/>
            <person name="Kruys A."/>
            <person name="Hutchinson M.I."/>
            <person name="Powell A.J."/>
            <person name="Barry K."/>
            <person name="Miller A.N."/>
            <person name="Grigoriev I.V."/>
            <person name="Debuchy R."/>
            <person name="Gladieux P."/>
            <person name="Thoren M.H."/>
            <person name="Johannesson H."/>
        </authorList>
    </citation>
    <scope>NUCLEOTIDE SEQUENCE</scope>
    <source>
        <strain evidence="4">8032-3</strain>
    </source>
</reference>
<dbReference type="GeneID" id="85306214"/>
<keyword evidence="5" id="KW-1185">Reference proteome</keyword>
<feature type="chain" id="PRO_5042556156" description="Mid2 domain-containing protein" evidence="3">
    <location>
        <begin position="20"/>
        <end position="293"/>
    </location>
</feature>
<evidence type="ECO:0000313" key="4">
    <source>
        <dbReference type="EMBL" id="KAK1762915.1"/>
    </source>
</evidence>
<evidence type="ECO:0000256" key="1">
    <source>
        <dbReference type="SAM" id="MobiDB-lite"/>
    </source>
</evidence>
<feature type="transmembrane region" description="Helical" evidence="2">
    <location>
        <begin position="206"/>
        <end position="227"/>
    </location>
</feature>
<protein>
    <recommendedName>
        <fullName evidence="6">Mid2 domain-containing protein</fullName>
    </recommendedName>
</protein>
<feature type="signal peptide" evidence="3">
    <location>
        <begin position="1"/>
        <end position="19"/>
    </location>
</feature>
<evidence type="ECO:0000256" key="3">
    <source>
        <dbReference type="SAM" id="SignalP"/>
    </source>
</evidence>
<dbReference type="RefSeq" id="XP_060279128.1">
    <property type="nucleotide sequence ID" value="XM_060423027.1"/>
</dbReference>